<evidence type="ECO:0000256" key="5">
    <source>
        <dbReference type="ARBA" id="ARBA00009320"/>
    </source>
</evidence>
<dbReference type="PATRIC" id="fig|1238182.3.peg.812"/>
<evidence type="ECO:0000256" key="11">
    <source>
        <dbReference type="ARBA" id="ARBA00049229"/>
    </source>
</evidence>
<dbReference type="SUPFAM" id="SSF56752">
    <property type="entry name" value="D-aminoacid aminotransferase-like PLP-dependent enzymes"/>
    <property type="match status" value="1"/>
</dbReference>
<comment type="catalytic activity">
    <reaction evidence="9">
        <text>L-valine + 2-oxoglutarate = 3-methyl-2-oxobutanoate + L-glutamate</text>
        <dbReference type="Rhea" id="RHEA:24813"/>
        <dbReference type="ChEBI" id="CHEBI:11851"/>
        <dbReference type="ChEBI" id="CHEBI:16810"/>
        <dbReference type="ChEBI" id="CHEBI:29985"/>
        <dbReference type="ChEBI" id="CHEBI:57762"/>
        <dbReference type="EC" id="2.6.1.42"/>
    </reaction>
</comment>
<dbReference type="STRING" id="1238182.C882_3064"/>
<dbReference type="AlphaFoldDB" id="K9H158"/>
<comment type="pathway">
    <text evidence="3">Amino-acid biosynthesis; L-valine biosynthesis; L-valine from pyruvate: step 4/4.</text>
</comment>
<comment type="similarity">
    <text evidence="5">Belongs to the class-IV pyridoxal-phosphate-dependent aminotransferase family.</text>
</comment>
<evidence type="ECO:0000256" key="9">
    <source>
        <dbReference type="ARBA" id="ARBA00048212"/>
    </source>
</evidence>
<dbReference type="RefSeq" id="WP_009539261.1">
    <property type="nucleotide sequence ID" value="NZ_ANHY01000004.1"/>
</dbReference>
<accession>K9H158</accession>
<evidence type="ECO:0000256" key="4">
    <source>
        <dbReference type="ARBA" id="ARBA00005072"/>
    </source>
</evidence>
<dbReference type="EMBL" id="ANHY01000004">
    <property type="protein sequence ID" value="EKV32000.1"/>
    <property type="molecule type" value="Genomic_DNA"/>
</dbReference>
<dbReference type="InterPro" id="IPR001544">
    <property type="entry name" value="Aminotrans_IV"/>
</dbReference>
<evidence type="ECO:0000256" key="6">
    <source>
        <dbReference type="ARBA" id="ARBA00013053"/>
    </source>
</evidence>
<comment type="caution">
    <text evidence="12">The sequence shown here is derived from an EMBL/GenBank/DDBJ whole genome shotgun (WGS) entry which is preliminary data.</text>
</comment>
<keyword evidence="8" id="KW-0028">Amino-acid biosynthesis</keyword>
<evidence type="ECO:0000313" key="13">
    <source>
        <dbReference type="Proteomes" id="UP000009881"/>
    </source>
</evidence>
<name>K9H158_9PROT</name>
<evidence type="ECO:0000256" key="7">
    <source>
        <dbReference type="ARBA" id="ARBA00014472"/>
    </source>
</evidence>
<evidence type="ECO:0000256" key="8">
    <source>
        <dbReference type="ARBA" id="ARBA00023304"/>
    </source>
</evidence>
<keyword evidence="12" id="KW-0808">Transferase</keyword>
<comment type="function">
    <text evidence="1">Acts on leucine, isoleucine and valine.</text>
</comment>
<dbReference type="OrthoDB" id="9805628at2"/>
<evidence type="ECO:0000256" key="3">
    <source>
        <dbReference type="ARBA" id="ARBA00004931"/>
    </source>
</evidence>
<comment type="catalytic activity">
    <reaction evidence="11">
        <text>L-leucine + 2-oxoglutarate = 4-methyl-2-oxopentanoate + L-glutamate</text>
        <dbReference type="Rhea" id="RHEA:18321"/>
        <dbReference type="ChEBI" id="CHEBI:16810"/>
        <dbReference type="ChEBI" id="CHEBI:17865"/>
        <dbReference type="ChEBI" id="CHEBI:29985"/>
        <dbReference type="ChEBI" id="CHEBI:57427"/>
        <dbReference type="EC" id="2.6.1.42"/>
    </reaction>
</comment>
<dbReference type="PANTHER" id="PTHR42743:SF11">
    <property type="entry name" value="AMINODEOXYCHORISMATE LYASE"/>
    <property type="match status" value="1"/>
</dbReference>
<proteinExistence type="inferred from homology"/>
<dbReference type="GO" id="GO:0009082">
    <property type="term" value="P:branched-chain amino acid biosynthetic process"/>
    <property type="evidence" value="ECO:0007669"/>
    <property type="project" value="UniProtKB-KW"/>
</dbReference>
<evidence type="ECO:0000256" key="10">
    <source>
        <dbReference type="ARBA" id="ARBA00048798"/>
    </source>
</evidence>
<dbReference type="Pfam" id="PF01063">
    <property type="entry name" value="Aminotran_4"/>
    <property type="match status" value="1"/>
</dbReference>
<protein>
    <recommendedName>
        <fullName evidence="7">Probable branched-chain-amino-acid aminotransferase</fullName>
        <ecNumber evidence="6">2.6.1.42</ecNumber>
    </recommendedName>
</protein>
<evidence type="ECO:0000256" key="1">
    <source>
        <dbReference type="ARBA" id="ARBA00003109"/>
    </source>
</evidence>
<dbReference type="EC" id="2.6.1.42" evidence="6"/>
<dbReference type="Gene3D" id="3.20.10.10">
    <property type="entry name" value="D-amino Acid Aminotransferase, subunit A, domain 2"/>
    <property type="match status" value="1"/>
</dbReference>
<dbReference type="GO" id="GO:0005829">
    <property type="term" value="C:cytosol"/>
    <property type="evidence" value="ECO:0007669"/>
    <property type="project" value="TreeGrafter"/>
</dbReference>
<keyword evidence="8" id="KW-0100">Branched-chain amino acid biosynthesis</keyword>
<evidence type="ECO:0000313" key="12">
    <source>
        <dbReference type="EMBL" id="EKV32000.1"/>
    </source>
</evidence>
<dbReference type="Proteomes" id="UP000009881">
    <property type="component" value="Unassembled WGS sequence"/>
</dbReference>
<sequence>MIVWLNGALLPVDEACIAPSDRGFTLGDGLFETMRAEAGTVLRRDRHLARLRSGAAVLGIPVPLDDAGLAGALTAVLTANDLAQAPAAVLRLELTRGPAPGGLAPPAEPSPTLLVTTRAAPAAAPAPVRLVTARGTRRNEHSPLSRIKHLGYGDMILAHREASGSGADDAIVLNTAGHVAETTISNVFLEVDGAWVTPPVTDGALPGTRRAALLDAGVAAEATVTLAMLARARRAVLSNANGLRPVASIDGRCLSLEEVPAPWR</sequence>
<evidence type="ECO:0000256" key="2">
    <source>
        <dbReference type="ARBA" id="ARBA00004824"/>
    </source>
</evidence>
<gene>
    <name evidence="12" type="ORF">C882_3064</name>
</gene>
<keyword evidence="13" id="KW-1185">Reference proteome</keyword>
<dbReference type="Gene3D" id="3.30.470.10">
    <property type="match status" value="1"/>
</dbReference>
<reference evidence="12 13" key="1">
    <citation type="journal article" date="2013" name="Genome Announc.">
        <title>Draft Genome Sequence of an Alphaproteobacterium, Caenispirillum salinarum AK4(T), Isolated from a Solar Saltern.</title>
        <authorList>
            <person name="Khatri I."/>
            <person name="Singh A."/>
            <person name="Korpole S."/>
            <person name="Pinnaka A.K."/>
            <person name="Subramanian S."/>
        </authorList>
    </citation>
    <scope>NUCLEOTIDE SEQUENCE [LARGE SCALE GENOMIC DNA]</scope>
    <source>
        <strain evidence="12 13">AK4</strain>
    </source>
</reference>
<dbReference type="InterPro" id="IPR036038">
    <property type="entry name" value="Aminotransferase-like"/>
</dbReference>
<dbReference type="CDD" id="cd00449">
    <property type="entry name" value="PLPDE_IV"/>
    <property type="match status" value="1"/>
</dbReference>
<dbReference type="eggNOG" id="COG0115">
    <property type="taxonomic scope" value="Bacteria"/>
</dbReference>
<dbReference type="GO" id="GO:0004084">
    <property type="term" value="F:branched-chain-amino-acid transaminase activity"/>
    <property type="evidence" value="ECO:0007669"/>
    <property type="project" value="UniProtKB-EC"/>
</dbReference>
<dbReference type="InterPro" id="IPR043132">
    <property type="entry name" value="BCAT-like_C"/>
</dbReference>
<comment type="pathway">
    <text evidence="2">Amino-acid biosynthesis; L-isoleucine biosynthesis; L-isoleucine from 2-oxobutanoate: step 4/4.</text>
</comment>
<keyword evidence="12" id="KW-0032">Aminotransferase</keyword>
<dbReference type="InterPro" id="IPR050571">
    <property type="entry name" value="Class-IV_PLP-Dep_Aminotrnsfr"/>
</dbReference>
<organism evidence="12 13">
    <name type="scientific">Caenispirillum salinarum AK4</name>
    <dbReference type="NCBI Taxonomy" id="1238182"/>
    <lineage>
        <taxon>Bacteria</taxon>
        <taxon>Pseudomonadati</taxon>
        <taxon>Pseudomonadota</taxon>
        <taxon>Alphaproteobacteria</taxon>
        <taxon>Rhodospirillales</taxon>
        <taxon>Novispirillaceae</taxon>
        <taxon>Caenispirillum</taxon>
    </lineage>
</organism>
<comment type="pathway">
    <text evidence="4">Amino-acid biosynthesis; L-leucine biosynthesis; L-leucine from 3-methyl-2-oxobutanoate: step 4/4.</text>
</comment>
<dbReference type="InterPro" id="IPR043131">
    <property type="entry name" value="BCAT-like_N"/>
</dbReference>
<comment type="catalytic activity">
    <reaction evidence="10">
        <text>L-isoleucine + 2-oxoglutarate = (S)-3-methyl-2-oxopentanoate + L-glutamate</text>
        <dbReference type="Rhea" id="RHEA:24801"/>
        <dbReference type="ChEBI" id="CHEBI:16810"/>
        <dbReference type="ChEBI" id="CHEBI:29985"/>
        <dbReference type="ChEBI" id="CHEBI:35146"/>
        <dbReference type="ChEBI" id="CHEBI:58045"/>
        <dbReference type="EC" id="2.6.1.42"/>
    </reaction>
</comment>
<dbReference type="PANTHER" id="PTHR42743">
    <property type="entry name" value="AMINO-ACID AMINOTRANSFERASE"/>
    <property type="match status" value="1"/>
</dbReference>